<name>A0ACB8UU88_9EURO</name>
<protein>
    <submittedName>
        <fullName evidence="1">Uncharacterized protein</fullName>
    </submittedName>
</protein>
<organism evidence="1">
    <name type="scientific">Ophidiomyces ophidiicola</name>
    <dbReference type="NCBI Taxonomy" id="1387563"/>
    <lineage>
        <taxon>Eukaryota</taxon>
        <taxon>Fungi</taxon>
        <taxon>Dikarya</taxon>
        <taxon>Ascomycota</taxon>
        <taxon>Pezizomycotina</taxon>
        <taxon>Eurotiomycetes</taxon>
        <taxon>Eurotiomycetidae</taxon>
        <taxon>Onygenales</taxon>
        <taxon>Onygenaceae</taxon>
        <taxon>Ophidiomyces</taxon>
    </lineage>
</organism>
<evidence type="ECO:0000313" key="1">
    <source>
        <dbReference type="EMBL" id="KAI2385247.1"/>
    </source>
</evidence>
<proteinExistence type="predicted"/>
<comment type="caution">
    <text evidence="1">The sequence shown here is derived from an EMBL/GenBank/DDBJ whole genome shotgun (WGS) entry which is preliminary data.</text>
</comment>
<accession>A0ACB8UU88</accession>
<reference evidence="1" key="1">
    <citation type="journal article" date="2022" name="bioRxiv">
        <title>Population genetic analysis of Ophidiomyces ophidiicola, the causative agent of snake fungal disease, indicates recent introductions to the USA.</title>
        <authorList>
            <person name="Ladner J.T."/>
            <person name="Palmer J.M."/>
            <person name="Ettinger C.L."/>
            <person name="Stajich J.E."/>
            <person name="Farrell T.M."/>
            <person name="Glorioso B.M."/>
            <person name="Lawson B."/>
            <person name="Price S.J."/>
            <person name="Stengle A.G."/>
            <person name="Grear D.A."/>
            <person name="Lorch J.M."/>
        </authorList>
    </citation>
    <scope>NUCLEOTIDE SEQUENCE</scope>
    <source>
        <strain evidence="1">NWHC 24266-5</strain>
    </source>
</reference>
<gene>
    <name evidence="1" type="ORF">LOY88_004197</name>
</gene>
<dbReference type="EMBL" id="JALBCA010000061">
    <property type="protein sequence ID" value="KAI2385247.1"/>
    <property type="molecule type" value="Genomic_DNA"/>
</dbReference>
<sequence length="170" mass="18960">MEILPLLISLASACIVYPLTVIVSIAYFLLELLASPIVHLSSQVYRIFALLVRGVLKFEPLYTYFGVAGLFGAITGFILYRILCATYQLLGISPCDELDLKRQSSAMEPADESASDEHSFTNREKGFSRLQKLASKNEAGSSRWFLSPQAQREGILEEGDEEEKEEDTDN</sequence>